<evidence type="ECO:0000313" key="2">
    <source>
        <dbReference type="EMBL" id="KAE9524566.1"/>
    </source>
</evidence>
<sequence>MIRLALNYFVVYNPATIILGSSMAALILRKNNTASPIGLSKIPCIPKIADCGGLMIGVPIRDPKTPPLLTVKVPPSISSTSIAPLFAFSPRAAIYLNVYFGSCYSYRYVYIISVDNFIAFYYSIDNWLIFNALKTSFKRWAIRNRIRFILTRYSVLVPPISLVGSAGGILTVAAGAAAGGAALGGGGGGGDCCACGGGGGAETGVATAAAAGVSGSAALGVSSTLGAALAGAGAPSNNLLKHNICDFNYKKLSLPVMVIVHKSCPALTVAPSSTSRFSIIPLTGEGTGTDTYCAQLLQARLVKFHFCI</sequence>
<keyword evidence="1" id="KW-0812">Transmembrane</keyword>
<evidence type="ECO:0000256" key="1">
    <source>
        <dbReference type="SAM" id="Phobius"/>
    </source>
</evidence>
<evidence type="ECO:0000313" key="3">
    <source>
        <dbReference type="Proteomes" id="UP000475862"/>
    </source>
</evidence>
<keyword evidence="1" id="KW-0472">Membrane</keyword>
<keyword evidence="3" id="KW-1185">Reference proteome</keyword>
<dbReference type="AntiFam" id="ANF00206">
    <property type="entry name" value="Shadow ORF (opposite sucB)"/>
</dbReference>
<feature type="transmembrane region" description="Helical" evidence="1">
    <location>
        <begin position="6"/>
        <end position="28"/>
    </location>
</feature>
<name>A0A6G0T1Q0_APHGL</name>
<dbReference type="Proteomes" id="UP000475862">
    <property type="component" value="Unassembled WGS sequence"/>
</dbReference>
<dbReference type="AlphaFoldDB" id="A0A6G0T1Q0"/>
<comment type="caution">
    <text evidence="2">The sequence shown here is derived from an EMBL/GenBank/DDBJ whole genome shotgun (WGS) entry which is preliminary data.</text>
</comment>
<keyword evidence="1" id="KW-1133">Transmembrane helix</keyword>
<gene>
    <name evidence="2" type="ORF">AGLY_014616</name>
</gene>
<accession>A0A6G0T1Q0</accession>
<organism evidence="2 3">
    <name type="scientific">Aphis glycines</name>
    <name type="common">Soybean aphid</name>
    <dbReference type="NCBI Taxonomy" id="307491"/>
    <lineage>
        <taxon>Eukaryota</taxon>
        <taxon>Metazoa</taxon>
        <taxon>Ecdysozoa</taxon>
        <taxon>Arthropoda</taxon>
        <taxon>Hexapoda</taxon>
        <taxon>Insecta</taxon>
        <taxon>Pterygota</taxon>
        <taxon>Neoptera</taxon>
        <taxon>Paraneoptera</taxon>
        <taxon>Hemiptera</taxon>
        <taxon>Sternorrhyncha</taxon>
        <taxon>Aphidomorpha</taxon>
        <taxon>Aphidoidea</taxon>
        <taxon>Aphididae</taxon>
        <taxon>Aphidini</taxon>
        <taxon>Aphis</taxon>
        <taxon>Aphis</taxon>
    </lineage>
</organism>
<protein>
    <submittedName>
        <fullName evidence="2">Uncharacterized protein</fullName>
    </submittedName>
</protein>
<reference evidence="2 3" key="1">
    <citation type="submission" date="2019-08" db="EMBL/GenBank/DDBJ databases">
        <title>The genome of the soybean aphid Biotype 1, its phylome, world population structure and adaptation to the North American continent.</title>
        <authorList>
            <person name="Giordano R."/>
            <person name="Donthu R.K."/>
            <person name="Hernandez A.G."/>
            <person name="Wright C.L."/>
            <person name="Zimin A.V."/>
        </authorList>
    </citation>
    <scope>NUCLEOTIDE SEQUENCE [LARGE SCALE GENOMIC DNA]</scope>
    <source>
        <tissue evidence="2">Whole aphids</tissue>
    </source>
</reference>
<dbReference type="EMBL" id="VYZN01000065">
    <property type="protein sequence ID" value="KAE9524566.1"/>
    <property type="molecule type" value="Genomic_DNA"/>
</dbReference>
<dbReference type="OrthoDB" id="62364at2759"/>
<proteinExistence type="predicted"/>